<dbReference type="AlphaFoldDB" id="A0A8H3BWS4"/>
<sequence>MYTDGDATLLSYFQETAVLNMFHFQTLRSRGVRGHGRHIRKLTIDSDLATQHRWRSALYTIWEGVVLPVIESLELKPTVDPSDMPHITWCVTGPLSFLPIHAAGCYDNEPSQKLMDFAVSSYTPTLGALLAIKTPPSLPSSMLLVGQEATLGQTPLPGTKDELDPIKKHIPESLKYTQLIDHHATTMSVLAALADHDWVHLACHAHQNTTHPTESGFFLHDATLDLAQITQRSFRNKGLAFLSACQTAKGDDNLPDESVHLATGLLMAGYTSVIATMWSVSDSDAPVVADIVYRHLLKDGHDHVEVSKAWHNAVKKLREKVGEIEFARWVPFIHIGV</sequence>
<dbReference type="InterPro" id="IPR024983">
    <property type="entry name" value="CHAT_dom"/>
</dbReference>
<dbReference type="EMBL" id="CAJMWS010000834">
    <property type="protein sequence ID" value="CAE6465683.1"/>
    <property type="molecule type" value="Genomic_DNA"/>
</dbReference>
<organism evidence="2 3">
    <name type="scientific">Rhizoctonia solani</name>
    <dbReference type="NCBI Taxonomy" id="456999"/>
    <lineage>
        <taxon>Eukaryota</taxon>
        <taxon>Fungi</taxon>
        <taxon>Dikarya</taxon>
        <taxon>Basidiomycota</taxon>
        <taxon>Agaricomycotina</taxon>
        <taxon>Agaricomycetes</taxon>
        <taxon>Cantharellales</taxon>
        <taxon>Ceratobasidiaceae</taxon>
        <taxon>Rhizoctonia</taxon>
    </lineage>
</organism>
<dbReference type="Proteomes" id="UP000663846">
    <property type="component" value="Unassembled WGS sequence"/>
</dbReference>
<evidence type="ECO:0000313" key="2">
    <source>
        <dbReference type="EMBL" id="CAE6465683.1"/>
    </source>
</evidence>
<comment type="caution">
    <text evidence="2">The sequence shown here is derived from an EMBL/GenBank/DDBJ whole genome shotgun (WGS) entry which is preliminary data.</text>
</comment>
<gene>
    <name evidence="2" type="ORF">RDB_LOCUS166531</name>
</gene>
<reference evidence="2" key="1">
    <citation type="submission" date="2021-01" db="EMBL/GenBank/DDBJ databases">
        <authorList>
            <person name="Kaushik A."/>
        </authorList>
    </citation>
    <scope>NUCLEOTIDE SEQUENCE</scope>
    <source>
        <strain evidence="2">AG1-1C</strain>
    </source>
</reference>
<proteinExistence type="predicted"/>
<dbReference type="Pfam" id="PF12770">
    <property type="entry name" value="CHAT"/>
    <property type="match status" value="1"/>
</dbReference>
<accession>A0A8H3BWS4</accession>
<evidence type="ECO:0000259" key="1">
    <source>
        <dbReference type="Pfam" id="PF12770"/>
    </source>
</evidence>
<name>A0A8H3BWS4_9AGAM</name>
<evidence type="ECO:0000313" key="3">
    <source>
        <dbReference type="Proteomes" id="UP000663846"/>
    </source>
</evidence>
<feature type="domain" description="CHAT" evidence="1">
    <location>
        <begin position="65"/>
        <end position="336"/>
    </location>
</feature>
<protein>
    <recommendedName>
        <fullName evidence="1">CHAT domain-containing protein</fullName>
    </recommendedName>
</protein>